<dbReference type="Pfam" id="PF03412">
    <property type="entry name" value="Peptidase_C39"/>
    <property type="match status" value="1"/>
</dbReference>
<gene>
    <name evidence="2" type="ORF">LIP_0537</name>
</gene>
<dbReference type="Proteomes" id="UP000065807">
    <property type="component" value="Chromosome"/>
</dbReference>
<dbReference type="STRING" id="1555112.LIP_0537"/>
<protein>
    <submittedName>
        <fullName evidence="2">Peptidase C39</fullName>
    </submittedName>
</protein>
<reference evidence="3" key="1">
    <citation type="submission" date="2015-07" db="EMBL/GenBank/DDBJ databases">
        <title>Complete genome sequence and phylogenetic analysis of Limnochorda pilosa.</title>
        <authorList>
            <person name="Watanabe M."/>
            <person name="Kojima H."/>
            <person name="Fukui M."/>
        </authorList>
    </citation>
    <scope>NUCLEOTIDE SEQUENCE [LARGE SCALE GENOMIC DNA]</scope>
    <source>
        <strain evidence="3">HC45</strain>
    </source>
</reference>
<proteinExistence type="predicted"/>
<dbReference type="GO" id="GO:0016020">
    <property type="term" value="C:membrane"/>
    <property type="evidence" value="ECO:0007669"/>
    <property type="project" value="InterPro"/>
</dbReference>
<sequence length="186" mass="20358">MTPYLEHRQAGVVIQTDWTTCGPAAVATLLSSFFGMPAAEAEVVLLARPHMPADRDPDVTGYTLGSLRAAAQALGFTSEGYRMELAALVEYQSQTGLPVLVHLEFPQRHFAVLVGSREGRFVVADPSWGVMVEPEEAFVASWSGHVLVTLPPVEGVASVRQRTAEILWTYLEDRPRQLLLATTVRL</sequence>
<evidence type="ECO:0000259" key="1">
    <source>
        <dbReference type="PROSITE" id="PS50990"/>
    </source>
</evidence>
<dbReference type="Gene3D" id="3.90.70.10">
    <property type="entry name" value="Cysteine proteinases"/>
    <property type="match status" value="1"/>
</dbReference>
<dbReference type="OrthoDB" id="13401at2"/>
<dbReference type="EMBL" id="AP014924">
    <property type="protein sequence ID" value="BAS26394.1"/>
    <property type="molecule type" value="Genomic_DNA"/>
</dbReference>
<evidence type="ECO:0000313" key="2">
    <source>
        <dbReference type="EMBL" id="BAS26394.1"/>
    </source>
</evidence>
<feature type="domain" description="Peptidase C39" evidence="1">
    <location>
        <begin position="15"/>
        <end position="149"/>
    </location>
</feature>
<name>A0A0K2SHS2_LIMPI</name>
<evidence type="ECO:0000313" key="3">
    <source>
        <dbReference type="Proteomes" id="UP000065807"/>
    </source>
</evidence>
<dbReference type="PROSITE" id="PS50990">
    <property type="entry name" value="PEPTIDASE_C39"/>
    <property type="match status" value="1"/>
</dbReference>
<dbReference type="GO" id="GO:0008233">
    <property type="term" value="F:peptidase activity"/>
    <property type="evidence" value="ECO:0007669"/>
    <property type="project" value="InterPro"/>
</dbReference>
<dbReference type="GO" id="GO:0005524">
    <property type="term" value="F:ATP binding"/>
    <property type="evidence" value="ECO:0007669"/>
    <property type="project" value="InterPro"/>
</dbReference>
<dbReference type="InterPro" id="IPR005074">
    <property type="entry name" value="Peptidase_C39"/>
</dbReference>
<dbReference type="KEGG" id="lpil:LIP_0537"/>
<organism evidence="2 3">
    <name type="scientific">Limnochorda pilosa</name>
    <dbReference type="NCBI Taxonomy" id="1555112"/>
    <lineage>
        <taxon>Bacteria</taxon>
        <taxon>Bacillati</taxon>
        <taxon>Bacillota</taxon>
        <taxon>Limnochordia</taxon>
        <taxon>Limnochordales</taxon>
        <taxon>Limnochordaceae</taxon>
        <taxon>Limnochorda</taxon>
    </lineage>
</organism>
<dbReference type="GO" id="GO:0006508">
    <property type="term" value="P:proteolysis"/>
    <property type="evidence" value="ECO:0007669"/>
    <property type="project" value="InterPro"/>
</dbReference>
<dbReference type="RefSeq" id="WP_068133913.1">
    <property type="nucleotide sequence ID" value="NZ_AP014924.1"/>
</dbReference>
<reference evidence="3" key="2">
    <citation type="journal article" date="2016" name="Int. J. Syst. Evol. Microbiol.">
        <title>Complete genome sequence and cell structure of Limnochorda pilosa, a Gram-negative spore-former within the phylum Firmicutes.</title>
        <authorList>
            <person name="Watanabe M."/>
            <person name="Kojima H."/>
            <person name="Fukui M."/>
        </authorList>
    </citation>
    <scope>NUCLEOTIDE SEQUENCE [LARGE SCALE GENOMIC DNA]</scope>
    <source>
        <strain evidence="3">HC45</strain>
    </source>
</reference>
<dbReference type="AlphaFoldDB" id="A0A0K2SHS2"/>
<accession>A0A0K2SHS2</accession>
<keyword evidence="3" id="KW-1185">Reference proteome</keyword>